<evidence type="ECO:0000256" key="2">
    <source>
        <dbReference type="SAM" id="Phobius"/>
    </source>
</evidence>
<organism evidence="4 5">
    <name type="scientific">[Mycoplasma] phocae</name>
    <dbReference type="NCBI Taxonomy" id="142651"/>
    <lineage>
        <taxon>Bacteria</taxon>
        <taxon>Bacillati</taxon>
        <taxon>Mycoplasmatota</taxon>
        <taxon>Mycoplasmoidales</taxon>
        <taxon>Metamycoplasmataceae</taxon>
        <taxon>Metamycoplasma</taxon>
    </lineage>
</organism>
<evidence type="ECO:0008006" key="6">
    <source>
        <dbReference type="Google" id="ProtNLM"/>
    </source>
</evidence>
<evidence type="ECO:0000256" key="1">
    <source>
        <dbReference type="SAM" id="MobiDB-lite"/>
    </source>
</evidence>
<gene>
    <name evidence="4" type="ORF">DA803_00270</name>
</gene>
<dbReference type="NCBIfam" id="NF045829">
    <property type="entry name" value="UU052_fam"/>
    <property type="match status" value="1"/>
</dbReference>
<feature type="compositionally biased region" description="Pro residues" evidence="1">
    <location>
        <begin position="309"/>
        <end position="319"/>
    </location>
</feature>
<name>A0A2Z5IPU6_9BACT</name>
<keyword evidence="3" id="KW-0732">Signal</keyword>
<accession>A0A2Z5IPU6</accession>
<dbReference type="OrthoDB" id="396713at2"/>
<evidence type="ECO:0000313" key="4">
    <source>
        <dbReference type="EMBL" id="AXE60537.1"/>
    </source>
</evidence>
<feature type="compositionally biased region" description="Low complexity" evidence="1">
    <location>
        <begin position="293"/>
        <end position="308"/>
    </location>
</feature>
<dbReference type="InterPro" id="IPR054788">
    <property type="entry name" value="MSC_0620_UU052-like"/>
</dbReference>
<feature type="region of interest" description="Disordered" evidence="1">
    <location>
        <begin position="293"/>
        <end position="326"/>
    </location>
</feature>
<proteinExistence type="predicted"/>
<keyword evidence="2" id="KW-0472">Membrane</keyword>
<dbReference type="EMBL" id="CP029295">
    <property type="protein sequence ID" value="AXE60537.1"/>
    <property type="molecule type" value="Genomic_DNA"/>
</dbReference>
<feature type="compositionally biased region" description="Low complexity" evidence="1">
    <location>
        <begin position="35"/>
        <end position="47"/>
    </location>
</feature>
<sequence>MSKKILSLILSPISVLPVVVASATVNRPDDEKNQTKPQDPNNQTQTPPAKPEDKKDKPKEISPAFSDFKELANKEIELAVSNVIKEGKKILQALHDTAKKEENPKDFKANLRKIIYLKELIKYLSKEDNIKKNRFDNGLPLIFPKVIGENKDLITSEADFNKNVYNNFWTGKEDYTDYKEAITGAGNKINFSEKNKKFITDTKGTIKTDAKKSEKNVFTKEEFTKLIKKYSSDLLKESRKLFYDEKDIPEFELNYDNLENLTWGNPKNFASWSDYIFTKLYPRILDFDLKQNQQAVQEKNQQQNKKNPVNPPNIPPLVPGKPNNKPIFDDSTELEKAIPSLPPFVSPEYAIRSSSQLSSLFRSAKEEDKQKIFFFNNPINTRYEYKVVSFDSGASDEIKNIKIYISDRVVKNLSRSYTIETTKLLTLSESTLKKAEVESLSKIFQGVSRSVGYDEKLDYGQINNATLQLAMFNMVKAANERILNNESPSFRESQDKLQNSYLNLWKEGNDNGDLVESYKYLTELNFLGELSATKIDKGIFWAHLADAYVEVLEDLKTVIEGNKKIIEENIDEIKGDKILINQLFNMSRQESFKFKSLSNQIPIDRSKWYKSYISLSTSIKNNISLLSSLIDRELIKGKEENKKKYLENYNKAQEVINLNQQQKNGVKNIISYVIVAIGVLIVAINTVALIMKRKNLKNKQILALIIIIYLCSLVLIGAGIALLLI</sequence>
<keyword evidence="5" id="KW-1185">Reference proteome</keyword>
<feature type="chain" id="PRO_5016350691" description="Transmembrane protein" evidence="3">
    <location>
        <begin position="24"/>
        <end position="725"/>
    </location>
</feature>
<dbReference type="AlphaFoldDB" id="A0A2Z5IPU6"/>
<evidence type="ECO:0000313" key="5">
    <source>
        <dbReference type="Proteomes" id="UP000252477"/>
    </source>
</evidence>
<evidence type="ECO:0000256" key="3">
    <source>
        <dbReference type="SAM" id="SignalP"/>
    </source>
</evidence>
<feature type="transmembrane region" description="Helical" evidence="2">
    <location>
        <begin position="669"/>
        <end position="690"/>
    </location>
</feature>
<feature type="transmembrane region" description="Helical" evidence="2">
    <location>
        <begin position="702"/>
        <end position="724"/>
    </location>
</feature>
<keyword evidence="2" id="KW-1133">Transmembrane helix</keyword>
<protein>
    <recommendedName>
        <fullName evidence="6">Transmembrane protein</fullName>
    </recommendedName>
</protein>
<reference evidence="5" key="1">
    <citation type="journal article" date="2018" name="Microbiol. Resour. Announc.">
        <title>Complete Sequence and Annotation of the Mycoplasma phocidae Strain 105T Genome.</title>
        <authorList>
            <person name="Frasca S. Jr."/>
            <person name="Kutish G.F."/>
            <person name="Michaels D.L."/>
            <person name="Brown D.R."/>
        </authorList>
    </citation>
    <scope>NUCLEOTIDE SEQUENCE [LARGE SCALE GENOMIC DNA]</scope>
    <source>
        <strain evidence="5">105</strain>
    </source>
</reference>
<dbReference type="RefSeq" id="WP_114190656.1">
    <property type="nucleotide sequence ID" value="NZ_CP029295.1"/>
</dbReference>
<dbReference type="KEGG" id="mpho:DA803_00270"/>
<keyword evidence="2" id="KW-0812">Transmembrane</keyword>
<dbReference type="Proteomes" id="UP000252477">
    <property type="component" value="Chromosome"/>
</dbReference>
<feature type="signal peptide" evidence="3">
    <location>
        <begin position="1"/>
        <end position="23"/>
    </location>
</feature>
<feature type="region of interest" description="Disordered" evidence="1">
    <location>
        <begin position="25"/>
        <end position="60"/>
    </location>
</feature>
<feature type="compositionally biased region" description="Basic and acidic residues" evidence="1">
    <location>
        <begin position="50"/>
        <end position="60"/>
    </location>
</feature>